<evidence type="ECO:0000313" key="5">
    <source>
        <dbReference type="Proteomes" id="UP000199256"/>
    </source>
</evidence>
<gene>
    <name evidence="3" type="primary">cheD</name>
    <name evidence="4" type="ORF">SAMN05444515_101158</name>
</gene>
<reference evidence="5" key="1">
    <citation type="submission" date="2016-10" db="EMBL/GenBank/DDBJ databases">
        <authorList>
            <person name="Varghese N."/>
            <person name="Submissions S."/>
        </authorList>
    </citation>
    <scope>NUCLEOTIDE SEQUENCE [LARGE SCALE GENOMIC DNA]</scope>
    <source>
        <strain evidence="5">DSM 241</strain>
    </source>
</reference>
<dbReference type="InterPro" id="IPR038592">
    <property type="entry name" value="CheD-like_sf"/>
</dbReference>
<dbReference type="AlphaFoldDB" id="A0A1H7F8R6"/>
<dbReference type="PANTHER" id="PTHR35147">
    <property type="entry name" value="CHEMORECEPTOR GLUTAMINE DEAMIDASE CHED-RELATED"/>
    <property type="match status" value="1"/>
</dbReference>
<evidence type="ECO:0000256" key="3">
    <source>
        <dbReference type="HAMAP-Rule" id="MF_01440"/>
    </source>
</evidence>
<name>A0A1H7F8R6_9GAMM</name>
<dbReference type="RefSeq" id="WP_177169786.1">
    <property type="nucleotide sequence ID" value="NZ_FOAA01000001.1"/>
</dbReference>
<dbReference type="PANTHER" id="PTHR35147:SF3">
    <property type="entry name" value="CHEMORECEPTOR GLUTAMINE DEAMIDASE CHED 1-RELATED"/>
    <property type="match status" value="1"/>
</dbReference>
<keyword evidence="5" id="KW-1185">Reference proteome</keyword>
<proteinExistence type="inferred from homology"/>
<dbReference type="Pfam" id="PF03975">
    <property type="entry name" value="CheD"/>
    <property type="match status" value="1"/>
</dbReference>
<dbReference type="EC" id="3.5.1.44" evidence="3"/>
<accession>A0A1H7F8R6</accession>
<dbReference type="Gene3D" id="3.30.1330.200">
    <property type="match status" value="1"/>
</dbReference>
<dbReference type="HAMAP" id="MF_01440">
    <property type="entry name" value="CheD"/>
    <property type="match status" value="1"/>
</dbReference>
<dbReference type="EMBL" id="FOAA01000001">
    <property type="protein sequence ID" value="SEK22523.1"/>
    <property type="molecule type" value="Genomic_DNA"/>
</dbReference>
<protein>
    <recommendedName>
        <fullName evidence="3">Probable chemoreceptor glutamine deamidase CheD</fullName>
        <ecNumber evidence="3">3.5.1.44</ecNumber>
    </recommendedName>
</protein>
<comment type="function">
    <text evidence="3">Probably deamidates glutamine residues to glutamate on methyl-accepting chemotaxis receptors (MCPs), playing an important role in chemotaxis.</text>
</comment>
<evidence type="ECO:0000256" key="2">
    <source>
        <dbReference type="ARBA" id="ARBA00022801"/>
    </source>
</evidence>
<dbReference type="Proteomes" id="UP000199256">
    <property type="component" value="Unassembled WGS sequence"/>
</dbReference>
<comment type="similarity">
    <text evidence="3">Belongs to the CheD family.</text>
</comment>
<organism evidence="4 5">
    <name type="scientific">Ectothiorhodospira marina</name>
    <dbReference type="NCBI Taxonomy" id="1396821"/>
    <lineage>
        <taxon>Bacteria</taxon>
        <taxon>Pseudomonadati</taxon>
        <taxon>Pseudomonadota</taxon>
        <taxon>Gammaproteobacteria</taxon>
        <taxon>Chromatiales</taxon>
        <taxon>Ectothiorhodospiraceae</taxon>
        <taxon>Ectothiorhodospira</taxon>
    </lineage>
</organism>
<dbReference type="CDD" id="cd16352">
    <property type="entry name" value="CheD"/>
    <property type="match status" value="1"/>
</dbReference>
<dbReference type="InterPro" id="IPR005659">
    <property type="entry name" value="Chemorcpt_Glu_NH3ase_CheD"/>
</dbReference>
<comment type="catalytic activity">
    <reaction evidence="3">
        <text>L-glutaminyl-[protein] + H2O = L-glutamyl-[protein] + NH4(+)</text>
        <dbReference type="Rhea" id="RHEA:16441"/>
        <dbReference type="Rhea" id="RHEA-COMP:10207"/>
        <dbReference type="Rhea" id="RHEA-COMP:10208"/>
        <dbReference type="ChEBI" id="CHEBI:15377"/>
        <dbReference type="ChEBI" id="CHEBI:28938"/>
        <dbReference type="ChEBI" id="CHEBI:29973"/>
        <dbReference type="ChEBI" id="CHEBI:30011"/>
        <dbReference type="EC" id="3.5.1.44"/>
    </reaction>
</comment>
<keyword evidence="1 3" id="KW-0145">Chemotaxis</keyword>
<sequence length="169" mass="18217">METDSLARCEIELVAGEVKVAAAGRRLKTGLGSCIAVTLWDPLVRIGGMCHYMNSTRQKPSASGSAMDGWYSETALDLLLKRILTAGGQRGRLIAKVFGGGCMFWDSGRRRCKGSLLVQSNNLSAAQAWLARHEIAVVAEHVGGAGYRQIIFDIATGDVWVKHVPLMVS</sequence>
<dbReference type="InterPro" id="IPR011324">
    <property type="entry name" value="Cytotoxic_necrot_fac-like_cat"/>
</dbReference>
<keyword evidence="2 3" id="KW-0378">Hydrolase</keyword>
<dbReference type="STRING" id="1396821.SAMN05444515_101158"/>
<dbReference type="SUPFAM" id="SSF64438">
    <property type="entry name" value="CNF1/YfiH-like putative cysteine hydrolases"/>
    <property type="match status" value="1"/>
</dbReference>
<dbReference type="GO" id="GO:0050568">
    <property type="term" value="F:protein-glutamine glutaminase activity"/>
    <property type="evidence" value="ECO:0007669"/>
    <property type="project" value="UniProtKB-UniRule"/>
</dbReference>
<dbReference type="GO" id="GO:0006935">
    <property type="term" value="P:chemotaxis"/>
    <property type="evidence" value="ECO:0007669"/>
    <property type="project" value="UniProtKB-UniRule"/>
</dbReference>
<evidence type="ECO:0000313" key="4">
    <source>
        <dbReference type="EMBL" id="SEK22523.1"/>
    </source>
</evidence>
<evidence type="ECO:0000256" key="1">
    <source>
        <dbReference type="ARBA" id="ARBA00022500"/>
    </source>
</evidence>